<protein>
    <recommendedName>
        <fullName evidence="12">Beta-monoglucosyldiacylglycerol synthase</fullName>
        <ecNumber evidence="11">2.4.1.336</ecNumber>
    </recommendedName>
    <alternativeName>
        <fullName evidence="13">UDP-glucose:1,2-diacylglycerol 3-beta-D-glucosyltransferase</fullName>
    </alternativeName>
</protein>
<feature type="transmembrane region" description="Helical" evidence="14">
    <location>
        <begin position="806"/>
        <end position="825"/>
    </location>
</feature>
<dbReference type="GO" id="GO:0016758">
    <property type="term" value="F:hexosyltransferase activity"/>
    <property type="evidence" value="ECO:0007669"/>
    <property type="project" value="TreeGrafter"/>
</dbReference>
<keyword evidence="9 14" id="KW-0472">Membrane</keyword>
<keyword evidence="6" id="KW-0378">Hydrolase</keyword>
<keyword evidence="7" id="KW-0460">Magnesium</keyword>
<dbReference type="Pfam" id="PF00332">
    <property type="entry name" value="Glyco_hydro_17"/>
    <property type="match status" value="1"/>
</dbReference>
<dbReference type="PANTHER" id="PTHR43867:SF4">
    <property type="entry name" value="BETA-(1-3)-GLUCOSYL TRANSFERASE"/>
    <property type="match status" value="1"/>
</dbReference>
<keyword evidence="4" id="KW-0808">Transferase</keyword>
<keyword evidence="3" id="KW-0328">Glycosyltransferase</keyword>
<proteinExistence type="predicted"/>
<evidence type="ECO:0000256" key="11">
    <source>
        <dbReference type="ARBA" id="ARBA00066964"/>
    </source>
</evidence>
<evidence type="ECO:0000256" key="9">
    <source>
        <dbReference type="ARBA" id="ARBA00023136"/>
    </source>
</evidence>
<dbReference type="FunFam" id="3.90.550.10:FF:000164">
    <property type="entry name" value="Beta-(1-3)-glucosyl transferase"/>
    <property type="match status" value="1"/>
</dbReference>
<evidence type="ECO:0000256" key="14">
    <source>
        <dbReference type="SAM" id="Phobius"/>
    </source>
</evidence>
<dbReference type="Gene3D" id="3.90.550.10">
    <property type="entry name" value="Spore Coat Polysaccharide Biosynthesis Protein SpsA, Chain A"/>
    <property type="match status" value="1"/>
</dbReference>
<keyword evidence="5 14" id="KW-0812">Transmembrane</keyword>
<feature type="transmembrane region" description="Helical" evidence="14">
    <location>
        <begin position="690"/>
        <end position="713"/>
    </location>
</feature>
<name>A0A4R6YWB0_9GAMM</name>
<evidence type="ECO:0000256" key="1">
    <source>
        <dbReference type="ARBA" id="ARBA00004141"/>
    </source>
</evidence>
<sequence length="862" mass="98364">MSNPQPAVVQKSLWSAILLAVIIAALNVGLWAWVNRPANLPNWEGKIEGMAFSAFQRYQSPLRDSYPSEEELASDLRVIAKHAKRVRTYSSLESAAIPRIARDLGLDVLAGAWLDRRTEHNELELDAVISAARRWPNIDRVMIGNETMLRDDLKIGQMIDYLDRARAAIRQPVSTAEPAHIWKKYPELAQHVDFITIHTLPYWEQVDRKEAVTAAMNNYKEIQALFPDKKVIIGEVGWPSYGDRRKHADPTLANQAHFIREWLNFARDNHIDYYIMEAFDQPWKEETGGRAEAYWGIFGADRNPKFPMVGPVIEDPSWPWKALAASGLALFPMIWFAWAFTRFRITGRLFFLALIQLSAGVMVWSTTVPYTFYLDPIDWAMLGVLMPAQLAIIAILLINAFEFTEVIWRRSWQRGFSLLTPAPDERQPFVSIHLACCNEPPEMVILTLDSLAALDYDNFEVLVLDNNTKNEAVWKPVEEHCAKLGPRFRFFHLSPWPGFKAGALNFGLTETDPRAEVIAAVDADYAVRADWLKALTGYFHNPKVAVVQCPQAHRDWEHNAFRRMTNWEYDGFFRIGMHHRNERNAIIQHGTMTMVRRDVLERTGNWSEWTICEDAELGLRLMQEGLELVYVDEIMGRGLTPADFTAYKSQRYRWAFGAMQILKGRWSWMTKKGPLSGGQRFHFLTGWFSWFADALHLVFTLMALAWTALMLVLPKYFNLPLQLFLIPIMGFFVSKAVFGVVLYRVRVPCSWKDTIMASIASMALSHAIARGIFMGLIKKKGEFVRTAKSRRLSNRPSAFSSVREELLMFIALICAITGMAVGFGFQYREGELWMIILAAQAVPYVSALIGAWIAHTAGEQAG</sequence>
<feature type="domain" description="Glycosyltransferase 2-like" evidence="15">
    <location>
        <begin position="518"/>
        <end position="717"/>
    </location>
</feature>
<dbReference type="Proteomes" id="UP000295293">
    <property type="component" value="Unassembled WGS sequence"/>
</dbReference>
<comment type="subcellular location">
    <subcellularLocation>
        <location evidence="1">Membrane</location>
        <topology evidence="1">Multi-pass membrane protein</topology>
    </subcellularLocation>
</comment>
<dbReference type="InterPro" id="IPR029044">
    <property type="entry name" value="Nucleotide-diphossugar_trans"/>
</dbReference>
<evidence type="ECO:0000256" key="12">
    <source>
        <dbReference type="ARBA" id="ARBA00068721"/>
    </source>
</evidence>
<evidence type="ECO:0000256" key="6">
    <source>
        <dbReference type="ARBA" id="ARBA00022801"/>
    </source>
</evidence>
<feature type="transmembrane region" description="Helical" evidence="14">
    <location>
        <begin position="318"/>
        <end position="338"/>
    </location>
</feature>
<dbReference type="InterPro" id="IPR000490">
    <property type="entry name" value="Glyco_hydro_17"/>
</dbReference>
<comment type="caution">
    <text evidence="16">The sequence shown here is derived from an EMBL/GenBank/DDBJ whole genome shotgun (WGS) entry which is preliminary data.</text>
</comment>
<feature type="transmembrane region" description="Helical" evidence="14">
    <location>
        <begin position="350"/>
        <end position="373"/>
    </location>
</feature>
<reference evidence="16 17" key="1">
    <citation type="submission" date="2019-03" db="EMBL/GenBank/DDBJ databases">
        <title>Genomic Encyclopedia of Type Strains, Phase IV (KMG-IV): sequencing the most valuable type-strain genomes for metagenomic binning, comparative biology and taxonomic classification.</title>
        <authorList>
            <person name="Goeker M."/>
        </authorList>
    </citation>
    <scope>NUCLEOTIDE SEQUENCE [LARGE SCALE GENOMIC DNA]</scope>
    <source>
        <strain evidence="16 17">DSM 21667</strain>
    </source>
</reference>
<comment type="pathway">
    <text evidence="2">Glycan metabolism.</text>
</comment>
<keyword evidence="8 14" id="KW-1133">Transmembrane helix</keyword>
<dbReference type="SUPFAM" id="SSF51445">
    <property type="entry name" value="(Trans)glycosidases"/>
    <property type="match status" value="1"/>
</dbReference>
<dbReference type="Gene3D" id="3.20.20.80">
    <property type="entry name" value="Glycosidases"/>
    <property type="match status" value="1"/>
</dbReference>
<feature type="transmembrane region" description="Helical" evidence="14">
    <location>
        <begin position="12"/>
        <end position="34"/>
    </location>
</feature>
<dbReference type="EC" id="2.4.1.336" evidence="11"/>
<dbReference type="PROSITE" id="PS00587">
    <property type="entry name" value="GLYCOSYL_HYDROL_F17"/>
    <property type="match status" value="1"/>
</dbReference>
<dbReference type="GO" id="GO:0005975">
    <property type="term" value="P:carbohydrate metabolic process"/>
    <property type="evidence" value="ECO:0007669"/>
    <property type="project" value="InterPro"/>
</dbReference>
<evidence type="ECO:0000313" key="16">
    <source>
        <dbReference type="EMBL" id="TDR43065.1"/>
    </source>
</evidence>
<dbReference type="GO" id="GO:0005886">
    <property type="term" value="C:plasma membrane"/>
    <property type="evidence" value="ECO:0007669"/>
    <property type="project" value="TreeGrafter"/>
</dbReference>
<organism evidence="16 17">
    <name type="scientific">Tahibacter aquaticus</name>
    <dbReference type="NCBI Taxonomy" id="520092"/>
    <lineage>
        <taxon>Bacteria</taxon>
        <taxon>Pseudomonadati</taxon>
        <taxon>Pseudomonadota</taxon>
        <taxon>Gammaproteobacteria</taxon>
        <taxon>Lysobacterales</taxon>
        <taxon>Rhodanobacteraceae</taxon>
        <taxon>Tahibacter</taxon>
    </lineage>
</organism>
<gene>
    <name evidence="16" type="ORF">DFR29_10771</name>
</gene>
<evidence type="ECO:0000256" key="5">
    <source>
        <dbReference type="ARBA" id="ARBA00022692"/>
    </source>
</evidence>
<dbReference type="RefSeq" id="WP_243746039.1">
    <property type="nucleotide sequence ID" value="NZ_SNZH01000007.1"/>
</dbReference>
<evidence type="ECO:0000259" key="15">
    <source>
        <dbReference type="Pfam" id="PF13632"/>
    </source>
</evidence>
<evidence type="ECO:0000256" key="13">
    <source>
        <dbReference type="ARBA" id="ARBA00078564"/>
    </source>
</evidence>
<dbReference type="AlphaFoldDB" id="A0A4R6YWB0"/>
<feature type="transmembrane region" description="Helical" evidence="14">
    <location>
        <begin position="832"/>
        <end position="854"/>
    </location>
</feature>
<dbReference type="InterPro" id="IPR050321">
    <property type="entry name" value="Glycosyltr_2/OpgH_subfam"/>
</dbReference>
<evidence type="ECO:0000256" key="7">
    <source>
        <dbReference type="ARBA" id="ARBA00022842"/>
    </source>
</evidence>
<keyword evidence="17" id="KW-1185">Reference proteome</keyword>
<evidence type="ECO:0000256" key="2">
    <source>
        <dbReference type="ARBA" id="ARBA00004881"/>
    </source>
</evidence>
<dbReference type="InterPro" id="IPR017853">
    <property type="entry name" value="GH"/>
</dbReference>
<feature type="transmembrane region" description="Helical" evidence="14">
    <location>
        <begin position="379"/>
        <end position="401"/>
    </location>
</feature>
<feature type="transmembrane region" description="Helical" evidence="14">
    <location>
        <begin position="719"/>
        <end position="743"/>
    </location>
</feature>
<evidence type="ECO:0000256" key="3">
    <source>
        <dbReference type="ARBA" id="ARBA00022676"/>
    </source>
</evidence>
<evidence type="ECO:0000256" key="10">
    <source>
        <dbReference type="ARBA" id="ARBA00053004"/>
    </source>
</evidence>
<accession>A0A4R6YWB0</accession>
<dbReference type="EMBL" id="SNZH01000007">
    <property type="protein sequence ID" value="TDR43065.1"/>
    <property type="molecule type" value="Genomic_DNA"/>
</dbReference>
<evidence type="ECO:0000256" key="4">
    <source>
        <dbReference type="ARBA" id="ARBA00022679"/>
    </source>
</evidence>
<evidence type="ECO:0000313" key="17">
    <source>
        <dbReference type="Proteomes" id="UP000295293"/>
    </source>
</evidence>
<dbReference type="GO" id="GO:0004553">
    <property type="term" value="F:hydrolase activity, hydrolyzing O-glycosyl compounds"/>
    <property type="evidence" value="ECO:0007669"/>
    <property type="project" value="InterPro"/>
</dbReference>
<dbReference type="SUPFAM" id="SSF53448">
    <property type="entry name" value="Nucleotide-diphospho-sugar transferases"/>
    <property type="match status" value="1"/>
</dbReference>
<evidence type="ECO:0000256" key="8">
    <source>
        <dbReference type="ARBA" id="ARBA00022989"/>
    </source>
</evidence>
<comment type="catalytic activity">
    <reaction evidence="10">
        <text>a 1,2-diacyl-sn-glycerol + UDP-alpha-D-glucose = a 1,2-diacyl-3-O-(beta-D-glucopyranosyl)-sn-glycerol + UDP + H(+)</text>
        <dbReference type="Rhea" id="RHEA:17285"/>
        <dbReference type="ChEBI" id="CHEBI:15378"/>
        <dbReference type="ChEBI" id="CHEBI:17815"/>
        <dbReference type="ChEBI" id="CHEBI:58223"/>
        <dbReference type="ChEBI" id="CHEBI:58885"/>
        <dbReference type="ChEBI" id="CHEBI:75799"/>
        <dbReference type="EC" id="2.4.1.336"/>
    </reaction>
</comment>
<dbReference type="Pfam" id="PF13632">
    <property type="entry name" value="Glyco_trans_2_3"/>
    <property type="match status" value="1"/>
</dbReference>
<feature type="transmembrane region" description="Helical" evidence="14">
    <location>
        <begin position="755"/>
        <end position="777"/>
    </location>
</feature>
<dbReference type="PANTHER" id="PTHR43867">
    <property type="entry name" value="CELLULOSE SYNTHASE CATALYTIC SUBUNIT A [UDP-FORMING]"/>
    <property type="match status" value="1"/>
</dbReference>
<dbReference type="InterPro" id="IPR001173">
    <property type="entry name" value="Glyco_trans_2-like"/>
</dbReference>